<dbReference type="PANTHER" id="PTHR43798">
    <property type="entry name" value="MONOACYLGLYCEROL LIPASE"/>
    <property type="match status" value="1"/>
</dbReference>
<dbReference type="Pfam" id="PF12697">
    <property type="entry name" value="Abhydrolase_6"/>
    <property type="match status" value="1"/>
</dbReference>
<dbReference type="InterPro" id="IPR050266">
    <property type="entry name" value="AB_hydrolase_sf"/>
</dbReference>
<keyword evidence="4" id="KW-1185">Reference proteome</keyword>
<dbReference type="InterPro" id="IPR000073">
    <property type="entry name" value="AB_hydrolase_1"/>
</dbReference>
<dbReference type="PANTHER" id="PTHR43798:SF31">
    <property type="entry name" value="AB HYDROLASE SUPERFAMILY PROTEIN YCLE"/>
    <property type="match status" value="1"/>
</dbReference>
<accession>A0A286I8T2</accession>
<dbReference type="Gene3D" id="3.40.50.1820">
    <property type="entry name" value="alpha/beta hydrolase"/>
    <property type="match status" value="1"/>
</dbReference>
<feature type="domain" description="AB hydrolase-1" evidence="2">
    <location>
        <begin position="7"/>
        <end position="244"/>
    </location>
</feature>
<dbReference type="OrthoDB" id="9779853at2"/>
<keyword evidence="1" id="KW-0378">Hydrolase</keyword>
<reference evidence="4" key="1">
    <citation type="submission" date="2017-08" db="EMBL/GenBank/DDBJ databases">
        <authorList>
            <person name="Varghese N."/>
            <person name="Submissions S."/>
        </authorList>
    </citation>
    <scope>NUCLEOTIDE SEQUENCE [LARGE SCALE GENOMIC DNA]</scope>
    <source>
        <strain evidence="4">KCTC 23107</strain>
    </source>
</reference>
<dbReference type="AlphaFoldDB" id="A0A286I8T2"/>
<protein>
    <submittedName>
        <fullName evidence="3">Pimeloyl-[acyl-carrier protein] methyl ester esterase</fullName>
    </submittedName>
</protein>
<dbReference type="GO" id="GO:0016787">
    <property type="term" value="F:hydrolase activity"/>
    <property type="evidence" value="ECO:0007669"/>
    <property type="project" value="UniProtKB-KW"/>
</dbReference>
<sequence>MPRQRSVVFLHGWTMRGSIFNDLVARLPAEFDFHTPDLPGHGKRARLEPSLEVAANTLAGVLKAQDLRDVVLVGWSMGAAVAWQFIEQYGADRIAGLMTVDMSPRLGCNADWLHGLIDQGDADLAQTTQRMIADWPGTAEAIATTMFARREGAPGYSRKQALDQILSNDPASMIAMWGALVAMDKRELIGQLPCPLLATFGARSRVYPKSAAAWLARTAPRGRMHAFEDSGHSPHLEQPEAFAETLVDFAGSV</sequence>
<organism evidence="3 4">
    <name type="scientific">Hoeflea halophila</name>
    <dbReference type="NCBI Taxonomy" id="714899"/>
    <lineage>
        <taxon>Bacteria</taxon>
        <taxon>Pseudomonadati</taxon>
        <taxon>Pseudomonadota</taxon>
        <taxon>Alphaproteobacteria</taxon>
        <taxon>Hyphomicrobiales</taxon>
        <taxon>Rhizobiaceae</taxon>
        <taxon>Hoeflea</taxon>
    </lineage>
</organism>
<name>A0A286I8T2_9HYPH</name>
<dbReference type="EMBL" id="OCPC01000001">
    <property type="protein sequence ID" value="SOE16538.1"/>
    <property type="molecule type" value="Genomic_DNA"/>
</dbReference>
<dbReference type="RefSeq" id="WP_097106230.1">
    <property type="nucleotide sequence ID" value="NZ_OCPC01000001.1"/>
</dbReference>
<evidence type="ECO:0000256" key="1">
    <source>
        <dbReference type="ARBA" id="ARBA00022801"/>
    </source>
</evidence>
<gene>
    <name evidence="3" type="ORF">SAMN05877838_1408</name>
</gene>
<evidence type="ECO:0000313" key="3">
    <source>
        <dbReference type="EMBL" id="SOE16538.1"/>
    </source>
</evidence>
<evidence type="ECO:0000259" key="2">
    <source>
        <dbReference type="Pfam" id="PF12697"/>
    </source>
</evidence>
<dbReference type="InterPro" id="IPR029058">
    <property type="entry name" value="AB_hydrolase_fold"/>
</dbReference>
<proteinExistence type="predicted"/>
<evidence type="ECO:0000313" key="4">
    <source>
        <dbReference type="Proteomes" id="UP000219465"/>
    </source>
</evidence>
<dbReference type="SUPFAM" id="SSF53474">
    <property type="entry name" value="alpha/beta-Hydrolases"/>
    <property type="match status" value="1"/>
</dbReference>
<dbReference type="Proteomes" id="UP000219465">
    <property type="component" value="Unassembled WGS sequence"/>
</dbReference>
<dbReference type="GO" id="GO:0016020">
    <property type="term" value="C:membrane"/>
    <property type="evidence" value="ECO:0007669"/>
    <property type="project" value="TreeGrafter"/>
</dbReference>